<accession>A0A2S9V6V7</accession>
<evidence type="ECO:0000313" key="3">
    <source>
        <dbReference type="Proteomes" id="UP000238949"/>
    </source>
</evidence>
<sequence length="91" mass="9563">MIKMTSRSGLAILITVLCSVSGQLNACSLVPLLEAFEASHTEALAPVTPNFKVAGIERGSDDGNYGSCSDFGFITFKLSGSYPRKGIFLSG</sequence>
<gene>
    <name evidence="2" type="ORF">C6Y40_18645</name>
</gene>
<organism evidence="2 3">
    <name type="scientific">Alteromonas alba</name>
    <dbReference type="NCBI Taxonomy" id="2079529"/>
    <lineage>
        <taxon>Bacteria</taxon>
        <taxon>Pseudomonadati</taxon>
        <taxon>Pseudomonadota</taxon>
        <taxon>Gammaproteobacteria</taxon>
        <taxon>Alteromonadales</taxon>
        <taxon>Alteromonadaceae</taxon>
        <taxon>Alteromonas/Salinimonas group</taxon>
        <taxon>Alteromonas</taxon>
    </lineage>
</organism>
<protein>
    <submittedName>
        <fullName evidence="2">Uncharacterized protein</fullName>
    </submittedName>
</protein>
<dbReference type="EMBL" id="PVNP01000192">
    <property type="protein sequence ID" value="PRO72196.1"/>
    <property type="molecule type" value="Genomic_DNA"/>
</dbReference>
<proteinExistence type="predicted"/>
<evidence type="ECO:0000313" key="2">
    <source>
        <dbReference type="EMBL" id="PRO72196.1"/>
    </source>
</evidence>
<feature type="chain" id="PRO_5015426291" evidence="1">
    <location>
        <begin position="27"/>
        <end position="91"/>
    </location>
</feature>
<feature type="signal peptide" evidence="1">
    <location>
        <begin position="1"/>
        <end position="26"/>
    </location>
</feature>
<dbReference type="Proteomes" id="UP000238949">
    <property type="component" value="Unassembled WGS sequence"/>
</dbReference>
<reference evidence="3" key="1">
    <citation type="journal article" date="2020" name="Int. J. Syst. Evol. Microbiol.">
        <title>Alteromonas alba sp. nov., a marine bacterium isolated from the seawater of the West Pacific Ocean.</title>
        <authorList>
            <person name="Sun C."/>
            <person name="Wu Y.-H."/>
            <person name="Xamxidin M."/>
            <person name="Cheng H."/>
            <person name="Xu X.-W."/>
        </authorList>
    </citation>
    <scope>NUCLEOTIDE SEQUENCE [LARGE SCALE GENOMIC DNA]</scope>
    <source>
        <strain evidence="3">190</strain>
    </source>
</reference>
<comment type="caution">
    <text evidence="2">The sequence shown here is derived from an EMBL/GenBank/DDBJ whole genome shotgun (WGS) entry which is preliminary data.</text>
</comment>
<keyword evidence="1" id="KW-0732">Signal</keyword>
<evidence type="ECO:0000256" key="1">
    <source>
        <dbReference type="SAM" id="SignalP"/>
    </source>
</evidence>
<name>A0A2S9V6V7_9ALTE</name>
<keyword evidence="3" id="KW-1185">Reference proteome</keyword>
<dbReference type="AlphaFoldDB" id="A0A2S9V6V7"/>